<dbReference type="EMBL" id="AP014964">
    <property type="protein sequence ID" value="BAT05513.1"/>
    <property type="molecule type" value="Genomic_DNA"/>
</dbReference>
<organism evidence="1 2">
    <name type="scientific">Oryza sativa subsp. japonica</name>
    <name type="common">Rice</name>
    <dbReference type="NCBI Taxonomy" id="39947"/>
    <lineage>
        <taxon>Eukaryota</taxon>
        <taxon>Viridiplantae</taxon>
        <taxon>Streptophyta</taxon>
        <taxon>Embryophyta</taxon>
        <taxon>Tracheophyta</taxon>
        <taxon>Spermatophyta</taxon>
        <taxon>Magnoliopsida</taxon>
        <taxon>Liliopsida</taxon>
        <taxon>Poales</taxon>
        <taxon>Poaceae</taxon>
        <taxon>BOP clade</taxon>
        <taxon>Oryzoideae</taxon>
        <taxon>Oryzeae</taxon>
        <taxon>Oryzinae</taxon>
        <taxon>Oryza</taxon>
        <taxon>Oryza sativa</taxon>
    </lineage>
</organism>
<dbReference type="AlphaFoldDB" id="A0A0P0XG60"/>
<accession>A0A0P0XG60</accession>
<gene>
    <name evidence="1" type="ordered locus">Os08g0427100</name>
    <name evidence="1" type="ORF">OSNPB_080427100</name>
</gene>
<evidence type="ECO:0000313" key="1">
    <source>
        <dbReference type="EMBL" id="BAT05513.1"/>
    </source>
</evidence>
<proteinExistence type="predicted"/>
<dbReference type="Proteomes" id="UP000059680">
    <property type="component" value="Chromosome 8"/>
</dbReference>
<keyword evidence="2" id="KW-1185">Reference proteome</keyword>
<reference evidence="1 2" key="3">
    <citation type="journal article" date="2013" name="Rice">
        <title>Improvement of the Oryza sativa Nipponbare reference genome using next generation sequence and optical map data.</title>
        <authorList>
            <person name="Kawahara Y."/>
            <person name="de la Bastide M."/>
            <person name="Hamilton J.P."/>
            <person name="Kanamori H."/>
            <person name="McCombie W.R."/>
            <person name="Ouyang S."/>
            <person name="Schwartz D.C."/>
            <person name="Tanaka T."/>
            <person name="Wu J."/>
            <person name="Zhou S."/>
            <person name="Childs K.L."/>
            <person name="Davidson R.M."/>
            <person name="Lin H."/>
            <person name="Quesada-Ocampo L."/>
            <person name="Vaillancourt B."/>
            <person name="Sakai H."/>
            <person name="Lee S.S."/>
            <person name="Kim J."/>
            <person name="Numa H."/>
            <person name="Itoh T."/>
            <person name="Buell C.R."/>
            <person name="Matsumoto T."/>
        </authorList>
    </citation>
    <scope>NUCLEOTIDE SEQUENCE [LARGE SCALE GENOMIC DNA]</scope>
    <source>
        <strain evidence="2">cv. Nipponbare</strain>
    </source>
</reference>
<dbReference type="ExpressionAtlas" id="A0A0P0XG60">
    <property type="expression patterns" value="baseline and differential"/>
</dbReference>
<protein>
    <submittedName>
        <fullName evidence="1">Os08g0427100 protein</fullName>
    </submittedName>
</protein>
<name>A0A0P0XG60_ORYSJ</name>
<reference evidence="2" key="1">
    <citation type="journal article" date="2005" name="Nature">
        <title>The map-based sequence of the rice genome.</title>
        <authorList>
            <consortium name="International rice genome sequencing project (IRGSP)"/>
            <person name="Matsumoto T."/>
            <person name="Wu J."/>
            <person name="Kanamori H."/>
            <person name="Katayose Y."/>
            <person name="Fujisawa M."/>
            <person name="Namiki N."/>
            <person name="Mizuno H."/>
            <person name="Yamamoto K."/>
            <person name="Antonio B.A."/>
            <person name="Baba T."/>
            <person name="Sakata K."/>
            <person name="Nagamura Y."/>
            <person name="Aoki H."/>
            <person name="Arikawa K."/>
            <person name="Arita K."/>
            <person name="Bito T."/>
            <person name="Chiden Y."/>
            <person name="Fujitsuka N."/>
            <person name="Fukunaka R."/>
            <person name="Hamada M."/>
            <person name="Harada C."/>
            <person name="Hayashi A."/>
            <person name="Hijishita S."/>
            <person name="Honda M."/>
            <person name="Hosokawa S."/>
            <person name="Ichikawa Y."/>
            <person name="Idonuma A."/>
            <person name="Iijima M."/>
            <person name="Ikeda M."/>
            <person name="Ikeno M."/>
            <person name="Ito K."/>
            <person name="Ito S."/>
            <person name="Ito T."/>
            <person name="Ito Y."/>
            <person name="Ito Y."/>
            <person name="Iwabuchi A."/>
            <person name="Kamiya K."/>
            <person name="Karasawa W."/>
            <person name="Kurita K."/>
            <person name="Katagiri S."/>
            <person name="Kikuta A."/>
            <person name="Kobayashi H."/>
            <person name="Kobayashi N."/>
            <person name="Machita K."/>
            <person name="Maehara T."/>
            <person name="Masukawa M."/>
            <person name="Mizubayashi T."/>
            <person name="Mukai Y."/>
            <person name="Nagasaki H."/>
            <person name="Nagata Y."/>
            <person name="Naito S."/>
            <person name="Nakashima M."/>
            <person name="Nakama Y."/>
            <person name="Nakamichi Y."/>
            <person name="Nakamura M."/>
            <person name="Meguro A."/>
            <person name="Negishi M."/>
            <person name="Ohta I."/>
            <person name="Ohta T."/>
            <person name="Okamoto M."/>
            <person name="Ono N."/>
            <person name="Saji S."/>
            <person name="Sakaguchi M."/>
            <person name="Sakai K."/>
            <person name="Shibata M."/>
            <person name="Shimokawa T."/>
            <person name="Song J."/>
            <person name="Takazaki Y."/>
            <person name="Terasawa K."/>
            <person name="Tsugane M."/>
            <person name="Tsuji K."/>
            <person name="Ueda S."/>
            <person name="Waki K."/>
            <person name="Yamagata H."/>
            <person name="Yamamoto M."/>
            <person name="Yamamoto S."/>
            <person name="Yamane H."/>
            <person name="Yoshiki S."/>
            <person name="Yoshihara R."/>
            <person name="Yukawa K."/>
            <person name="Zhong H."/>
            <person name="Yano M."/>
            <person name="Yuan Q."/>
            <person name="Ouyang S."/>
            <person name="Liu J."/>
            <person name="Jones K.M."/>
            <person name="Gansberger K."/>
            <person name="Moffat K."/>
            <person name="Hill J."/>
            <person name="Bera J."/>
            <person name="Fadrosh D."/>
            <person name="Jin S."/>
            <person name="Johri S."/>
            <person name="Kim M."/>
            <person name="Overton L."/>
            <person name="Reardon M."/>
            <person name="Tsitrin T."/>
            <person name="Vuong H."/>
            <person name="Weaver B."/>
            <person name="Ciecko A."/>
            <person name="Tallon L."/>
            <person name="Jackson J."/>
            <person name="Pai G."/>
            <person name="Aken S.V."/>
            <person name="Utterback T."/>
            <person name="Reidmuller S."/>
            <person name="Feldblyum T."/>
            <person name="Hsiao J."/>
            <person name="Zismann V."/>
            <person name="Iobst S."/>
            <person name="de Vazeille A.R."/>
            <person name="Buell C.R."/>
            <person name="Ying K."/>
            <person name="Li Y."/>
            <person name="Lu T."/>
            <person name="Huang Y."/>
            <person name="Zhao Q."/>
            <person name="Feng Q."/>
            <person name="Zhang L."/>
            <person name="Zhu J."/>
            <person name="Weng Q."/>
            <person name="Mu J."/>
            <person name="Lu Y."/>
            <person name="Fan D."/>
            <person name="Liu Y."/>
            <person name="Guan J."/>
            <person name="Zhang Y."/>
            <person name="Yu S."/>
            <person name="Liu X."/>
            <person name="Zhang Y."/>
            <person name="Hong G."/>
            <person name="Han B."/>
            <person name="Choisne N."/>
            <person name="Demange N."/>
            <person name="Orjeda G."/>
            <person name="Samain S."/>
            <person name="Cattolico L."/>
            <person name="Pelletier E."/>
            <person name="Couloux A."/>
            <person name="Segurens B."/>
            <person name="Wincker P."/>
            <person name="D'Hont A."/>
            <person name="Scarpelli C."/>
            <person name="Weissenbach J."/>
            <person name="Salanoubat M."/>
            <person name="Quetier F."/>
            <person name="Yu Y."/>
            <person name="Kim H.R."/>
            <person name="Rambo T."/>
            <person name="Currie J."/>
            <person name="Collura K."/>
            <person name="Luo M."/>
            <person name="Yang T."/>
            <person name="Ammiraju J.S.S."/>
            <person name="Engler F."/>
            <person name="Soderlund C."/>
            <person name="Wing R.A."/>
            <person name="Palmer L.E."/>
            <person name="de la Bastide M."/>
            <person name="Spiegel L."/>
            <person name="Nascimento L."/>
            <person name="Zutavern T."/>
            <person name="O'Shaughnessy A."/>
            <person name="Dike S."/>
            <person name="Dedhia N."/>
            <person name="Preston R."/>
            <person name="Balija V."/>
            <person name="McCombie W.R."/>
            <person name="Chow T."/>
            <person name="Chen H."/>
            <person name="Chung M."/>
            <person name="Chen C."/>
            <person name="Shaw J."/>
            <person name="Wu H."/>
            <person name="Hsiao K."/>
            <person name="Chao Y."/>
            <person name="Chu M."/>
            <person name="Cheng C."/>
            <person name="Hour A."/>
            <person name="Lee P."/>
            <person name="Lin S."/>
            <person name="Lin Y."/>
            <person name="Liou J."/>
            <person name="Liu S."/>
            <person name="Hsing Y."/>
            <person name="Raghuvanshi S."/>
            <person name="Mohanty A."/>
            <person name="Bharti A.K."/>
            <person name="Gaur A."/>
            <person name="Gupta V."/>
            <person name="Kumar D."/>
            <person name="Ravi V."/>
            <person name="Vij S."/>
            <person name="Kapur A."/>
            <person name="Khurana P."/>
            <person name="Khurana P."/>
            <person name="Khurana J.P."/>
            <person name="Tyagi A.K."/>
            <person name="Gaikwad K."/>
            <person name="Singh A."/>
            <person name="Dalal V."/>
            <person name="Srivastava S."/>
            <person name="Dixit A."/>
            <person name="Pal A.K."/>
            <person name="Ghazi I.A."/>
            <person name="Yadav M."/>
            <person name="Pandit A."/>
            <person name="Bhargava A."/>
            <person name="Sureshbabu K."/>
            <person name="Batra K."/>
            <person name="Sharma T.R."/>
            <person name="Mohapatra T."/>
            <person name="Singh N.K."/>
            <person name="Messing J."/>
            <person name="Nelson A.B."/>
            <person name="Fuks G."/>
            <person name="Kavchok S."/>
            <person name="Keizer G."/>
            <person name="Linton E."/>
            <person name="Llaca V."/>
            <person name="Song R."/>
            <person name="Tanyolac B."/>
            <person name="Young S."/>
            <person name="Ho-Il K."/>
            <person name="Hahn J.H."/>
            <person name="Sangsakoo G."/>
            <person name="Vanavichit A."/>
            <person name="de Mattos Luiz.A.T."/>
            <person name="Zimmer P.D."/>
            <person name="Malone G."/>
            <person name="Dellagostin O."/>
            <person name="de Oliveira A.C."/>
            <person name="Bevan M."/>
            <person name="Bancroft I."/>
            <person name="Minx P."/>
            <person name="Cordum H."/>
            <person name="Wilson R."/>
            <person name="Cheng Z."/>
            <person name="Jin W."/>
            <person name="Jiang J."/>
            <person name="Leong S.A."/>
            <person name="Iwama H."/>
            <person name="Gojobori T."/>
            <person name="Itoh T."/>
            <person name="Niimura Y."/>
            <person name="Fujii Y."/>
            <person name="Habara T."/>
            <person name="Sakai H."/>
            <person name="Sato Y."/>
            <person name="Wilson G."/>
            <person name="Kumar K."/>
            <person name="McCouch S."/>
            <person name="Juretic N."/>
            <person name="Hoen D."/>
            <person name="Wright S."/>
            <person name="Bruskiewich R."/>
            <person name="Bureau T."/>
            <person name="Miyao A."/>
            <person name="Hirochika H."/>
            <person name="Nishikawa T."/>
            <person name="Kadowaki K."/>
            <person name="Sugiura M."/>
            <person name="Burr B."/>
            <person name="Sasaki T."/>
        </authorList>
    </citation>
    <scope>NUCLEOTIDE SEQUENCE [LARGE SCALE GENOMIC DNA]</scope>
    <source>
        <strain evidence="2">cv. Nipponbare</strain>
    </source>
</reference>
<dbReference type="Gramene" id="Os08t0427100-02">
    <property type="protein sequence ID" value="Os08t0427100-02"/>
    <property type="gene ID" value="Os08g0427100"/>
</dbReference>
<sequence>MYTHTLNHHPQIIFQIISIQIHQSFIQHSTHFHSYIPRQSARCHLVIYMYPVNNNSWMWLTFCYVCHTIPTNLKLRT</sequence>
<reference evidence="1 2" key="2">
    <citation type="journal article" date="2013" name="Plant Cell Physiol.">
        <title>Rice Annotation Project Database (RAP-DB): an integrative and interactive database for rice genomics.</title>
        <authorList>
            <person name="Sakai H."/>
            <person name="Lee S.S."/>
            <person name="Tanaka T."/>
            <person name="Numa H."/>
            <person name="Kim J."/>
            <person name="Kawahara Y."/>
            <person name="Wakimoto H."/>
            <person name="Yang C.C."/>
            <person name="Iwamoto M."/>
            <person name="Abe T."/>
            <person name="Yamada Y."/>
            <person name="Muto A."/>
            <person name="Inokuchi H."/>
            <person name="Ikemura T."/>
            <person name="Matsumoto T."/>
            <person name="Sasaki T."/>
            <person name="Itoh T."/>
        </authorList>
    </citation>
    <scope>NUCLEOTIDE SEQUENCE [LARGE SCALE GENOMIC DNA]</scope>
    <source>
        <strain evidence="2">cv. Nipponbare</strain>
    </source>
</reference>
<evidence type="ECO:0000313" key="2">
    <source>
        <dbReference type="Proteomes" id="UP000059680"/>
    </source>
</evidence>